<dbReference type="PANTHER" id="PTHR46401">
    <property type="entry name" value="GLYCOSYLTRANSFERASE WBBK-RELATED"/>
    <property type="match status" value="1"/>
</dbReference>
<name>A0AAE3SFJ2_9BACT</name>
<evidence type="ECO:0000259" key="2">
    <source>
        <dbReference type="Pfam" id="PF00534"/>
    </source>
</evidence>
<dbReference type="GO" id="GO:0009103">
    <property type="term" value="P:lipopolysaccharide biosynthetic process"/>
    <property type="evidence" value="ECO:0007669"/>
    <property type="project" value="TreeGrafter"/>
</dbReference>
<dbReference type="GO" id="GO:0016757">
    <property type="term" value="F:glycosyltransferase activity"/>
    <property type="evidence" value="ECO:0007669"/>
    <property type="project" value="UniProtKB-KW"/>
</dbReference>
<evidence type="ECO:0000313" key="4">
    <source>
        <dbReference type="Proteomes" id="UP001209229"/>
    </source>
</evidence>
<feature type="domain" description="Glycosyl transferase family 1" evidence="2">
    <location>
        <begin position="209"/>
        <end position="373"/>
    </location>
</feature>
<dbReference type="RefSeq" id="WP_301189809.1">
    <property type="nucleotide sequence ID" value="NZ_JAPDPJ010000011.1"/>
</dbReference>
<dbReference type="SUPFAM" id="SSF53756">
    <property type="entry name" value="UDP-Glycosyltransferase/glycogen phosphorylase"/>
    <property type="match status" value="1"/>
</dbReference>
<protein>
    <submittedName>
        <fullName evidence="3">Glycosyltransferase</fullName>
        <ecNumber evidence="3">2.4.-.-</ecNumber>
    </submittedName>
</protein>
<evidence type="ECO:0000256" key="1">
    <source>
        <dbReference type="ARBA" id="ARBA00022679"/>
    </source>
</evidence>
<dbReference type="AlphaFoldDB" id="A0AAE3SFJ2"/>
<proteinExistence type="predicted"/>
<dbReference type="Gene3D" id="3.40.50.2000">
    <property type="entry name" value="Glycogen Phosphorylase B"/>
    <property type="match status" value="2"/>
</dbReference>
<sequence length="397" mass="46354">MSNKKRNIYSLGLCGFPYGTASVQKLMLMARAVVRDDISFTVISHTFLKKNDLNYLLTKKGVMHGVNYFTTSPYVFSPNSRILKIYAKAYGFIREFVWIVLRIRNVDAIILYSYKYLYVKFWSLFSRIFNIPVYLVYFELRSSFTMSKSYFDKINDEWLDKNSFKHFSGIITISQELINQVRKNYPQKPCFIIPPIVDFEAYDNVPILTSNHRCFLFCGSVGYTEIIDFIIDSFKLIEQEVKDVKLQLIINGSVEEIDDYQKRIASDNMEDRIIIQTGLTNEELIQAYKSAYALLIPLRNTKQDIARFPQKIAEYCASKRPIITTPFGEIINYLNDDSAFYCKDYDTTLYSNMMLYVYKNNDLANVVGENSYKAGKKYFDYKSYSDSLSDFVLNNNK</sequence>
<gene>
    <name evidence="3" type="ORF">OM075_07185</name>
</gene>
<organism evidence="3 4">
    <name type="scientific">Plebeiibacterium sediminum</name>
    <dbReference type="NCBI Taxonomy" id="2992112"/>
    <lineage>
        <taxon>Bacteria</taxon>
        <taxon>Pseudomonadati</taxon>
        <taxon>Bacteroidota</taxon>
        <taxon>Bacteroidia</taxon>
        <taxon>Marinilabiliales</taxon>
        <taxon>Marinilabiliaceae</taxon>
        <taxon>Plebeiibacterium</taxon>
    </lineage>
</organism>
<dbReference type="Proteomes" id="UP001209229">
    <property type="component" value="Unassembled WGS sequence"/>
</dbReference>
<comment type="caution">
    <text evidence="3">The sequence shown here is derived from an EMBL/GenBank/DDBJ whole genome shotgun (WGS) entry which is preliminary data.</text>
</comment>
<dbReference type="InterPro" id="IPR001296">
    <property type="entry name" value="Glyco_trans_1"/>
</dbReference>
<keyword evidence="1 3" id="KW-0808">Transferase</keyword>
<accession>A0AAE3SFJ2</accession>
<keyword evidence="3" id="KW-0328">Glycosyltransferase</keyword>
<dbReference type="EC" id="2.4.-.-" evidence="3"/>
<evidence type="ECO:0000313" key="3">
    <source>
        <dbReference type="EMBL" id="MCW3786243.1"/>
    </source>
</evidence>
<dbReference type="Pfam" id="PF00534">
    <property type="entry name" value="Glycos_transf_1"/>
    <property type="match status" value="1"/>
</dbReference>
<reference evidence="3" key="1">
    <citation type="submission" date="2022-10" db="EMBL/GenBank/DDBJ databases">
        <authorList>
            <person name="Yu W.X."/>
        </authorList>
    </citation>
    <scope>NUCLEOTIDE SEQUENCE</scope>
    <source>
        <strain evidence="3">AAT</strain>
    </source>
</reference>
<dbReference type="EMBL" id="JAPDPJ010000011">
    <property type="protein sequence ID" value="MCW3786243.1"/>
    <property type="molecule type" value="Genomic_DNA"/>
</dbReference>
<keyword evidence="4" id="KW-1185">Reference proteome</keyword>
<dbReference type="PANTHER" id="PTHR46401:SF2">
    <property type="entry name" value="GLYCOSYLTRANSFERASE WBBK-RELATED"/>
    <property type="match status" value="1"/>
</dbReference>